<proteinExistence type="predicted"/>
<organism evidence="1 2">
    <name type="scientific">Phormidesmis priestleyi ULC007</name>
    <dbReference type="NCBI Taxonomy" id="1920490"/>
    <lineage>
        <taxon>Bacteria</taxon>
        <taxon>Bacillati</taxon>
        <taxon>Cyanobacteriota</taxon>
        <taxon>Cyanophyceae</taxon>
        <taxon>Leptolyngbyales</taxon>
        <taxon>Leptolyngbyaceae</taxon>
        <taxon>Phormidesmis</taxon>
    </lineage>
</organism>
<gene>
    <name evidence="1" type="ORF">C7B65_17050</name>
</gene>
<dbReference type="AlphaFoldDB" id="A0A2T1DBN8"/>
<sequence>MLKEILASTAIVLFAHPAVSSEPPFAIAQDSLCYMVSSTHQTINLTSLCNLANMAELAPIVVTNLSLEVQDQEFLSSKVKAIVTNRSSSPIQVEVVRLQINHANMPITIVPIFMNQTLNPGQSVLASGLFDKAELQQQTSGLSVSFQDWQ</sequence>
<evidence type="ECO:0000313" key="2">
    <source>
        <dbReference type="Proteomes" id="UP000238634"/>
    </source>
</evidence>
<keyword evidence="2" id="KW-1185">Reference proteome</keyword>
<dbReference type="OrthoDB" id="9912179at2"/>
<dbReference type="RefSeq" id="WP_073070396.1">
    <property type="nucleotide sequence ID" value="NZ_MPPI01000007.1"/>
</dbReference>
<dbReference type="STRING" id="1920490.GCA_001895925_04285"/>
<dbReference type="Proteomes" id="UP000238634">
    <property type="component" value="Unassembled WGS sequence"/>
</dbReference>
<accession>A0A2T1DBN8</accession>
<protein>
    <submittedName>
        <fullName evidence="1">Uncharacterized protein</fullName>
    </submittedName>
</protein>
<evidence type="ECO:0000313" key="1">
    <source>
        <dbReference type="EMBL" id="PSB17908.1"/>
    </source>
</evidence>
<name>A0A2T1DBN8_9CYAN</name>
<comment type="caution">
    <text evidence="1">The sequence shown here is derived from an EMBL/GenBank/DDBJ whole genome shotgun (WGS) entry which is preliminary data.</text>
</comment>
<reference evidence="1 2" key="2">
    <citation type="submission" date="2018-03" db="EMBL/GenBank/DDBJ databases">
        <title>The ancient ancestry and fast evolution of plastids.</title>
        <authorList>
            <person name="Moore K.R."/>
            <person name="Magnabosco C."/>
            <person name="Momper L."/>
            <person name="Gold D.A."/>
            <person name="Bosak T."/>
            <person name="Fournier G.P."/>
        </authorList>
    </citation>
    <scope>NUCLEOTIDE SEQUENCE [LARGE SCALE GENOMIC DNA]</scope>
    <source>
        <strain evidence="1 2">ULC007</strain>
    </source>
</reference>
<dbReference type="EMBL" id="PVWG01000022">
    <property type="protein sequence ID" value="PSB17908.1"/>
    <property type="molecule type" value="Genomic_DNA"/>
</dbReference>
<reference evidence="1 2" key="1">
    <citation type="submission" date="2018-02" db="EMBL/GenBank/DDBJ databases">
        <authorList>
            <person name="Cohen D.B."/>
            <person name="Kent A.D."/>
        </authorList>
    </citation>
    <scope>NUCLEOTIDE SEQUENCE [LARGE SCALE GENOMIC DNA]</scope>
    <source>
        <strain evidence="1 2">ULC007</strain>
    </source>
</reference>